<feature type="compositionally biased region" description="Polar residues" evidence="1">
    <location>
        <begin position="16"/>
        <end position="27"/>
    </location>
</feature>
<dbReference type="AlphaFoldDB" id="A0A914N7Z6"/>
<feature type="region of interest" description="Disordered" evidence="1">
    <location>
        <begin position="1"/>
        <end position="27"/>
    </location>
</feature>
<sequence length="58" mass="6646">MPGISGLVVPQQQQPSTMQSSNERQIYGQNEQQQIGKYINLFKFLNKVNNRLTLVKIP</sequence>
<keyword evidence="2" id="KW-1185">Reference proteome</keyword>
<proteinExistence type="predicted"/>
<name>A0A914N7Z6_MELIC</name>
<reference evidence="3" key="1">
    <citation type="submission" date="2022-11" db="UniProtKB">
        <authorList>
            <consortium name="WormBaseParasite"/>
        </authorList>
    </citation>
    <scope>IDENTIFICATION</scope>
</reference>
<evidence type="ECO:0000256" key="1">
    <source>
        <dbReference type="SAM" id="MobiDB-lite"/>
    </source>
</evidence>
<accession>A0A914N7Z6</accession>
<organism evidence="2 3">
    <name type="scientific">Meloidogyne incognita</name>
    <name type="common">Southern root-knot nematode worm</name>
    <name type="synonym">Oxyuris incognita</name>
    <dbReference type="NCBI Taxonomy" id="6306"/>
    <lineage>
        <taxon>Eukaryota</taxon>
        <taxon>Metazoa</taxon>
        <taxon>Ecdysozoa</taxon>
        <taxon>Nematoda</taxon>
        <taxon>Chromadorea</taxon>
        <taxon>Rhabditida</taxon>
        <taxon>Tylenchina</taxon>
        <taxon>Tylenchomorpha</taxon>
        <taxon>Tylenchoidea</taxon>
        <taxon>Meloidogynidae</taxon>
        <taxon>Meloidogyninae</taxon>
        <taxon>Meloidogyne</taxon>
        <taxon>Meloidogyne incognita group</taxon>
    </lineage>
</organism>
<dbReference type="Proteomes" id="UP000887563">
    <property type="component" value="Unplaced"/>
</dbReference>
<evidence type="ECO:0000313" key="2">
    <source>
        <dbReference type="Proteomes" id="UP000887563"/>
    </source>
</evidence>
<evidence type="ECO:0000313" key="3">
    <source>
        <dbReference type="WBParaSite" id="Minc3s03690g34534"/>
    </source>
</evidence>
<protein>
    <submittedName>
        <fullName evidence="3">Uncharacterized protein</fullName>
    </submittedName>
</protein>
<dbReference type="WBParaSite" id="Minc3s03690g34534">
    <property type="protein sequence ID" value="Minc3s03690g34534"/>
    <property type="gene ID" value="Minc3s03690g34534"/>
</dbReference>